<dbReference type="Gene3D" id="3.30.560.10">
    <property type="entry name" value="Glucose Oxidase, domain 3"/>
    <property type="match status" value="1"/>
</dbReference>
<dbReference type="PANTHER" id="PTHR11552">
    <property type="entry name" value="GLUCOSE-METHANOL-CHOLINE GMC OXIDOREDUCTASE"/>
    <property type="match status" value="1"/>
</dbReference>
<comment type="caution">
    <text evidence="3">The sequence shown here is derived from an EMBL/GenBank/DDBJ whole genome shotgun (WGS) entry which is preliminary data.</text>
</comment>
<dbReference type="SUPFAM" id="SSF54373">
    <property type="entry name" value="FAD-linked reductases, C-terminal domain"/>
    <property type="match status" value="1"/>
</dbReference>
<reference evidence="3 4" key="1">
    <citation type="journal article" date="2024" name="IMA Fungus">
        <title>Apiospora arundinis, a panoply of carbohydrate-active enzymes and secondary metabolites.</title>
        <authorList>
            <person name="Sorensen T."/>
            <person name="Petersen C."/>
            <person name="Muurmann A.T."/>
            <person name="Christiansen J.V."/>
            <person name="Brundto M.L."/>
            <person name="Overgaard C.K."/>
            <person name="Boysen A.T."/>
            <person name="Wollenberg R.D."/>
            <person name="Larsen T.O."/>
            <person name="Sorensen J.L."/>
            <person name="Nielsen K.L."/>
            <person name="Sondergaard T.E."/>
        </authorList>
    </citation>
    <scope>NUCLEOTIDE SEQUENCE [LARGE SCALE GENOMIC DNA]</scope>
    <source>
        <strain evidence="3 4">AAU 773</strain>
    </source>
</reference>
<proteinExistence type="inferred from homology"/>
<dbReference type="EMBL" id="JAPCWZ010000010">
    <property type="protein sequence ID" value="KAK8848702.1"/>
    <property type="molecule type" value="Genomic_DNA"/>
</dbReference>
<dbReference type="InterPro" id="IPR000172">
    <property type="entry name" value="GMC_OxRdtase_N"/>
</dbReference>
<sequence>MTVTTAPLFDYIVVGGGTAGLVVASRLSEDEAVRVLVIEAGPDHGDDPTVSTPGAVVGQFGNPKYDWNFHSVPQPALHGRTISQPRGFGLGGCSSINFMMWLHPSRASLDAWAKLGNPGWAYDDLAPYFQKACTVHPPSEAAKEMASLGSPHDFAVGGEKTWAASGPVQVSFSEGYTEVFNKAWMETFDNLGYKLTGDPRTGKAIGAFQNPASIDPETKTRSSSAKAYLGPEVRQRANLTVMTNSVVKRIVFERDATDGSLVAKGVVVVQQAKDGSGISDKGEEEKETTIPVKSEVIVAAGALQSPQLLELSGIGGKDLLERHGVEVLVDNAGVGENAQDHAVVLQSFEVADGVASSDMLRDPAALEALSELYRTTNGGGPLGQSNIATAYMPLVDGQGGGLMSVAEKKALLDAHLGEPGAEGKDEDHHHHQALRSVIEPPDEPTAQYVFFPGQIDAVPHPDSLASYLAPTAPENFASIITCLNHPASRGSVHIVSPDVRAKPAWDPRYMSHPLDLEVLARHVQFVERVVAAEPLRSSLKQGGARLPPASEIASGEALEDAKEIVRRRQISIFHPTGTCAMLPRERGGVVDGQLRVYGTRNVRVVDASVCPMQPLGNTQSVVYAVAERAADLIRNGRRKV</sequence>
<evidence type="ECO:0000256" key="1">
    <source>
        <dbReference type="ARBA" id="ARBA00010790"/>
    </source>
</evidence>
<dbReference type="SUPFAM" id="SSF51905">
    <property type="entry name" value="FAD/NAD(P)-binding domain"/>
    <property type="match status" value="1"/>
</dbReference>
<name>A0ABR2HLT5_9PEZI</name>
<dbReference type="InterPro" id="IPR007867">
    <property type="entry name" value="GMC_OxRtase_C"/>
</dbReference>
<dbReference type="PIRSF" id="PIRSF000137">
    <property type="entry name" value="Alcohol_oxidase"/>
    <property type="match status" value="1"/>
</dbReference>
<keyword evidence="4" id="KW-1185">Reference proteome</keyword>
<comment type="similarity">
    <text evidence="1">Belongs to the GMC oxidoreductase family.</text>
</comment>
<dbReference type="PROSITE" id="PS00624">
    <property type="entry name" value="GMC_OXRED_2"/>
    <property type="match status" value="1"/>
</dbReference>
<dbReference type="Proteomes" id="UP001390339">
    <property type="component" value="Unassembled WGS sequence"/>
</dbReference>
<accession>A0ABR2HLT5</accession>
<evidence type="ECO:0000259" key="2">
    <source>
        <dbReference type="PROSITE" id="PS00624"/>
    </source>
</evidence>
<protein>
    <submittedName>
        <fullName evidence="3">Dehydrogenase citC</fullName>
    </submittedName>
</protein>
<organism evidence="3 4">
    <name type="scientific">Apiospora arundinis</name>
    <dbReference type="NCBI Taxonomy" id="335852"/>
    <lineage>
        <taxon>Eukaryota</taxon>
        <taxon>Fungi</taxon>
        <taxon>Dikarya</taxon>
        <taxon>Ascomycota</taxon>
        <taxon>Pezizomycotina</taxon>
        <taxon>Sordariomycetes</taxon>
        <taxon>Xylariomycetidae</taxon>
        <taxon>Amphisphaeriales</taxon>
        <taxon>Apiosporaceae</taxon>
        <taxon>Apiospora</taxon>
    </lineage>
</organism>
<dbReference type="InterPro" id="IPR012132">
    <property type="entry name" value="GMC_OxRdtase"/>
</dbReference>
<evidence type="ECO:0000313" key="4">
    <source>
        <dbReference type="Proteomes" id="UP001390339"/>
    </source>
</evidence>
<dbReference type="Pfam" id="PF00732">
    <property type="entry name" value="GMC_oxred_N"/>
    <property type="match status" value="1"/>
</dbReference>
<dbReference type="PANTHER" id="PTHR11552:SF210">
    <property type="entry name" value="GLUCOSE-METHANOL-CHOLINE OXIDOREDUCTASE N-TERMINAL DOMAIN-CONTAINING PROTEIN-RELATED"/>
    <property type="match status" value="1"/>
</dbReference>
<dbReference type="InterPro" id="IPR036188">
    <property type="entry name" value="FAD/NAD-bd_sf"/>
</dbReference>
<evidence type="ECO:0000313" key="3">
    <source>
        <dbReference type="EMBL" id="KAK8848702.1"/>
    </source>
</evidence>
<dbReference type="Gene3D" id="3.50.50.60">
    <property type="entry name" value="FAD/NAD(P)-binding domain"/>
    <property type="match status" value="1"/>
</dbReference>
<dbReference type="Pfam" id="PF05199">
    <property type="entry name" value="GMC_oxred_C"/>
    <property type="match status" value="1"/>
</dbReference>
<gene>
    <name evidence="3" type="ORF">PGQ11_015182</name>
</gene>
<feature type="domain" description="Glucose-methanol-choline oxidoreductase N-terminal" evidence="2">
    <location>
        <begin position="301"/>
        <end position="315"/>
    </location>
</feature>